<dbReference type="eggNOG" id="ENOG5032DIJ">
    <property type="taxonomic scope" value="Bacteria"/>
</dbReference>
<proteinExistence type="predicted"/>
<dbReference type="STRING" id="1219080.VEZ01S_20_00300"/>
<feature type="region of interest" description="Disordered" evidence="1">
    <location>
        <begin position="41"/>
        <end position="92"/>
    </location>
</feature>
<protein>
    <submittedName>
        <fullName evidence="2">Uncharacterized protein</fullName>
    </submittedName>
</protein>
<evidence type="ECO:0000313" key="2">
    <source>
        <dbReference type="EMBL" id="GAD79758.1"/>
    </source>
</evidence>
<evidence type="ECO:0000256" key="1">
    <source>
        <dbReference type="SAM" id="MobiDB-lite"/>
    </source>
</evidence>
<organism evidence="2 3">
    <name type="scientific">Vibrio ezurae NBRC 102218</name>
    <dbReference type="NCBI Taxonomy" id="1219080"/>
    <lineage>
        <taxon>Bacteria</taxon>
        <taxon>Pseudomonadati</taxon>
        <taxon>Pseudomonadota</taxon>
        <taxon>Gammaproteobacteria</taxon>
        <taxon>Vibrionales</taxon>
        <taxon>Vibrionaceae</taxon>
        <taxon>Vibrio</taxon>
    </lineage>
</organism>
<dbReference type="AlphaFoldDB" id="U3CNQ6"/>
<reference evidence="2 3" key="1">
    <citation type="submission" date="2013-09" db="EMBL/GenBank/DDBJ databases">
        <title>Whole genome shotgun sequence of Vibrio ezurae NBRC 102218.</title>
        <authorList>
            <person name="Yoshida I."/>
            <person name="Hosoyama A."/>
            <person name="Numata M."/>
            <person name="Hashimoto M."/>
            <person name="Hosoyama Y."/>
            <person name="Tsuchikane K."/>
            <person name="Noguchi M."/>
            <person name="Hirakata S."/>
            <person name="Ichikawa N."/>
            <person name="Ohji S."/>
            <person name="Yamazoe A."/>
            <person name="Fujita N."/>
        </authorList>
    </citation>
    <scope>NUCLEOTIDE SEQUENCE [LARGE SCALE GENOMIC DNA]</scope>
    <source>
        <strain evidence="2 3">NBRC 102218</strain>
    </source>
</reference>
<evidence type="ECO:0000313" key="3">
    <source>
        <dbReference type="Proteomes" id="UP000016562"/>
    </source>
</evidence>
<keyword evidence="3" id="KW-1185">Reference proteome</keyword>
<dbReference type="Gene3D" id="3.90.226.10">
    <property type="entry name" value="2-enoyl-CoA Hydratase, Chain A, domain 1"/>
    <property type="match status" value="1"/>
</dbReference>
<dbReference type="OrthoDB" id="5872907at2"/>
<comment type="caution">
    <text evidence="2">The sequence shown here is derived from an EMBL/GenBank/DDBJ whole genome shotgun (WGS) entry which is preliminary data.</text>
</comment>
<name>U3CNQ6_9VIBR</name>
<dbReference type="Proteomes" id="UP000016562">
    <property type="component" value="Unassembled WGS sequence"/>
</dbReference>
<dbReference type="InterPro" id="IPR029045">
    <property type="entry name" value="ClpP/crotonase-like_dom_sf"/>
</dbReference>
<gene>
    <name evidence="2" type="ORF">VEZ01S_20_00300</name>
</gene>
<dbReference type="RefSeq" id="WP_021713467.1">
    <property type="nucleotide sequence ID" value="NZ_BATM01000020.1"/>
</dbReference>
<dbReference type="SUPFAM" id="SSF52096">
    <property type="entry name" value="ClpP/crotonase"/>
    <property type="match status" value="1"/>
</dbReference>
<dbReference type="PROSITE" id="PS51257">
    <property type="entry name" value="PROKAR_LIPOPROTEIN"/>
    <property type="match status" value="1"/>
</dbReference>
<dbReference type="EMBL" id="BATM01000020">
    <property type="protein sequence ID" value="GAD79758.1"/>
    <property type="molecule type" value="Genomic_DNA"/>
</dbReference>
<accession>U3CNQ6</accession>
<sequence length="298" mass="33571">MKICSWFVIALTVSILFTGCSSEIHSQSEVPKELTVAPIVKSNPATNSENSKKSSIASAKKTLTKQSAHKVAKTVPHEPNKKSHKRPKAADKAIAKNTPVQKHIAPPLPEKMPPIMAPKKIGHPLANSTKIIFMLGQDNKGYYLYGEGKITEGTYDKFLRYVAYYKGKGIALNRLMIHSPGGLMNEAIKIGTYMQENKWGSASDQYMKCYSACGIIYASGVFKQIEPGAEIGFHRPYNPSKPDTESFKKHVYKVYKPYWEYIGGSSKLYDEFMHNYDRNQMLILTESNINKYMKVERM</sequence>